<proteinExistence type="predicted"/>
<reference evidence="1" key="1">
    <citation type="submission" date="2020-11" db="EMBL/GenBank/DDBJ databases">
        <authorList>
            <consortium name="DOE Joint Genome Institute"/>
            <person name="Ahrendt S."/>
            <person name="Riley R."/>
            <person name="Andreopoulos W."/>
            <person name="Labutti K."/>
            <person name="Pangilinan J."/>
            <person name="Ruiz-Duenas F.J."/>
            <person name="Barrasa J.M."/>
            <person name="Sanchez-Garcia M."/>
            <person name="Camarero S."/>
            <person name="Miyauchi S."/>
            <person name="Serrano A."/>
            <person name="Linde D."/>
            <person name="Babiker R."/>
            <person name="Drula E."/>
            <person name="Ayuso-Fernandez I."/>
            <person name="Pacheco R."/>
            <person name="Padilla G."/>
            <person name="Ferreira P."/>
            <person name="Barriuso J."/>
            <person name="Kellner H."/>
            <person name="Castanera R."/>
            <person name="Alfaro M."/>
            <person name="Ramirez L."/>
            <person name="Pisabarro A.G."/>
            <person name="Kuo A."/>
            <person name="Tritt A."/>
            <person name="Lipzen A."/>
            <person name="He G."/>
            <person name="Yan M."/>
            <person name="Ng V."/>
            <person name="Cullen D."/>
            <person name="Martin F."/>
            <person name="Rosso M.-N."/>
            <person name="Henrissat B."/>
            <person name="Hibbett D."/>
            <person name="Martinez A.T."/>
            <person name="Grigoriev I.V."/>
        </authorList>
    </citation>
    <scope>NUCLEOTIDE SEQUENCE</scope>
    <source>
        <strain evidence="1">CIRM-BRFM 674</strain>
    </source>
</reference>
<gene>
    <name evidence="1" type="ORF">BDN70DRAFT_884571</name>
</gene>
<accession>A0A9P5YT54</accession>
<protein>
    <submittedName>
        <fullName evidence="1">Uncharacterized protein</fullName>
    </submittedName>
</protein>
<evidence type="ECO:0000313" key="2">
    <source>
        <dbReference type="Proteomes" id="UP000807469"/>
    </source>
</evidence>
<name>A0A9P5YT54_9AGAR</name>
<keyword evidence="2" id="KW-1185">Reference proteome</keyword>
<evidence type="ECO:0000313" key="1">
    <source>
        <dbReference type="EMBL" id="KAF9474643.1"/>
    </source>
</evidence>
<comment type="caution">
    <text evidence="1">The sequence shown here is derived from an EMBL/GenBank/DDBJ whole genome shotgun (WGS) entry which is preliminary data.</text>
</comment>
<dbReference type="Proteomes" id="UP000807469">
    <property type="component" value="Unassembled WGS sequence"/>
</dbReference>
<organism evidence="1 2">
    <name type="scientific">Pholiota conissans</name>
    <dbReference type="NCBI Taxonomy" id="109636"/>
    <lineage>
        <taxon>Eukaryota</taxon>
        <taxon>Fungi</taxon>
        <taxon>Dikarya</taxon>
        <taxon>Basidiomycota</taxon>
        <taxon>Agaricomycotina</taxon>
        <taxon>Agaricomycetes</taxon>
        <taxon>Agaricomycetidae</taxon>
        <taxon>Agaricales</taxon>
        <taxon>Agaricineae</taxon>
        <taxon>Strophariaceae</taxon>
        <taxon>Pholiota</taxon>
    </lineage>
</organism>
<sequence>MKLPWSNLFYPPPAPPGFGEGKVLPEQEASWLSRLTFHWLSPFLDVGFSRPLEKEDFWELPASRSSSALTDTMERNFYARCPPEKRPLFMRDVAADRNASATAVVTDMETSEKVEYVTHEESPPAGTAIYDESLFKALLKSFKRRVWGSGILLFVSDTLRTTSPLVNKVFITWLTDSYVYFRLSDSERALAAAQGFTKPRGIGYGIGLAFAIYIMQESASIVSLSGLGDLFPYSPVIIVQNPRWQITLLLLV</sequence>
<dbReference type="OrthoDB" id="6500128at2759"/>
<dbReference type="EMBL" id="MU155368">
    <property type="protein sequence ID" value="KAF9474643.1"/>
    <property type="molecule type" value="Genomic_DNA"/>
</dbReference>
<dbReference type="AlphaFoldDB" id="A0A9P5YT54"/>